<evidence type="ECO:0000256" key="3">
    <source>
        <dbReference type="ARBA" id="ARBA00005862"/>
    </source>
</evidence>
<comment type="caution">
    <text evidence="9">The sequence shown here is derived from an EMBL/GenBank/DDBJ whole genome shotgun (WGS) entry which is preliminary data.</text>
</comment>
<dbReference type="SUPFAM" id="SSF52425">
    <property type="entry name" value="Cryptochrome/photolyase, N-terminal domain"/>
    <property type="match status" value="1"/>
</dbReference>
<evidence type="ECO:0000259" key="8">
    <source>
        <dbReference type="PROSITE" id="PS51645"/>
    </source>
</evidence>
<comment type="similarity">
    <text evidence="3">Belongs to the DNA photolyase class-1 family.</text>
</comment>
<dbReference type="RefSeq" id="WP_159659613.1">
    <property type="nucleotide sequence ID" value="NZ_AQPF01000001.1"/>
</dbReference>
<evidence type="ECO:0000256" key="6">
    <source>
        <dbReference type="ARBA" id="ARBA00022991"/>
    </source>
</evidence>
<feature type="domain" description="Photolyase/cryptochrome alpha/beta" evidence="8">
    <location>
        <begin position="1"/>
        <end position="133"/>
    </location>
</feature>
<evidence type="ECO:0000313" key="10">
    <source>
        <dbReference type="Proteomes" id="UP000771797"/>
    </source>
</evidence>
<protein>
    <submittedName>
        <fullName evidence="9">DNA photolyase</fullName>
    </submittedName>
</protein>
<comment type="similarity">
    <text evidence="7">Belongs to the DNA photolyase family.</text>
</comment>
<dbReference type="Proteomes" id="UP000771797">
    <property type="component" value="Unassembled WGS sequence"/>
</dbReference>
<evidence type="ECO:0000256" key="4">
    <source>
        <dbReference type="ARBA" id="ARBA00022630"/>
    </source>
</evidence>
<dbReference type="PANTHER" id="PTHR11455:SF9">
    <property type="entry name" value="CRYPTOCHROME CIRCADIAN CLOCK 5 ISOFORM X1"/>
    <property type="match status" value="1"/>
</dbReference>
<dbReference type="PROSITE" id="PS00394">
    <property type="entry name" value="DNA_PHOTOLYASES_1_1"/>
    <property type="match status" value="1"/>
</dbReference>
<name>A0ABQ6YDB7_9GAMM</name>
<keyword evidence="10" id="KW-1185">Reference proteome</keyword>
<keyword evidence="4 7" id="KW-0285">Flavoprotein</keyword>
<reference evidence="9 10" key="1">
    <citation type="submission" date="2012-09" db="EMBL/GenBank/DDBJ databases">
        <title>Genome Sequence of alkane-degrading Bacterium Alcanivorax sp. 6-D-6.</title>
        <authorList>
            <person name="Lai Q."/>
            <person name="Shao Z."/>
        </authorList>
    </citation>
    <scope>NUCLEOTIDE SEQUENCE [LARGE SCALE GENOMIC DNA]</scope>
    <source>
        <strain evidence="9 10">6-D-6</strain>
    </source>
</reference>
<gene>
    <name evidence="9" type="ORF">A6D6_00048</name>
</gene>
<dbReference type="Gene3D" id="1.10.579.10">
    <property type="entry name" value="DNA Cyclobutane Dipyrimidine Photolyase, subunit A, domain 3"/>
    <property type="match status" value="1"/>
</dbReference>
<dbReference type="Pfam" id="PF00875">
    <property type="entry name" value="DNA_photolyase"/>
    <property type="match status" value="1"/>
</dbReference>
<comment type="cofactor">
    <cofactor evidence="2">
        <name>FAD</name>
        <dbReference type="ChEBI" id="CHEBI:57692"/>
    </cofactor>
</comment>
<evidence type="ECO:0000256" key="7">
    <source>
        <dbReference type="RuleBase" id="RU004182"/>
    </source>
</evidence>
<dbReference type="InterPro" id="IPR014729">
    <property type="entry name" value="Rossmann-like_a/b/a_fold"/>
</dbReference>
<accession>A0ABQ6YDB7</accession>
<keyword evidence="6 7" id="KW-0157">Chromophore</keyword>
<dbReference type="Pfam" id="PF03441">
    <property type="entry name" value="FAD_binding_7"/>
    <property type="match status" value="1"/>
</dbReference>
<dbReference type="InterPro" id="IPR006050">
    <property type="entry name" value="DNA_photolyase_N"/>
</dbReference>
<sequence>MRLIWFRNDLRCHSHTPLLRALAAGEPALALYVLCPLQWDRHEVAPLRRWYVLESLLELGKTLASRGVDLHVVDGGDFDGAVVAVTNFVREHGITDVFCNREYPLNELNRDRAVAYELEKDGVRIHGFDDGVLVPPRALNTGKGTPYTVFTAYKRRWDRWMEENGPRVPEVPCWPARRGRFAGRGRVEAALSELSLGQALRAQWQPGEDAAARQLSAFVKWHIEDYKRLRDRPAETATSELSTALSAGTLAPAEAWRAARMAMQDPVAREGAATWIGELAWRDFYRQILHRFPALAKGAPFRPETRFLRWNDNEAHFDAWCEGRTGYPLVDAAMRQLVSTGWMHNRLRMLAAMFLTKHLFIDWRKGERFFMRHLIDGDFAANNGGWQWSASTGTDAAPYFRVFSPVRQSRRFDPEGRFIARYVTELAELDNETIHEPWKQPLLTGDYPPPLVPHEGVKQRVETAFRAARDAWHRQAGEQGA</sequence>
<evidence type="ECO:0000256" key="5">
    <source>
        <dbReference type="ARBA" id="ARBA00022827"/>
    </source>
</evidence>
<evidence type="ECO:0000313" key="9">
    <source>
        <dbReference type="EMBL" id="KAF0808339.1"/>
    </source>
</evidence>
<organism evidence="9 10">
    <name type="scientific">Alcanivorax xiamenensis</name>
    <dbReference type="NCBI Taxonomy" id="1177156"/>
    <lineage>
        <taxon>Bacteria</taxon>
        <taxon>Pseudomonadati</taxon>
        <taxon>Pseudomonadota</taxon>
        <taxon>Gammaproteobacteria</taxon>
        <taxon>Oceanospirillales</taxon>
        <taxon>Alcanivoracaceae</taxon>
        <taxon>Alcanivorax</taxon>
    </lineage>
</organism>
<evidence type="ECO:0000256" key="1">
    <source>
        <dbReference type="ARBA" id="ARBA00001932"/>
    </source>
</evidence>
<dbReference type="PRINTS" id="PR00147">
    <property type="entry name" value="DNAPHOTLYASE"/>
</dbReference>
<dbReference type="Gene3D" id="1.25.40.80">
    <property type="match status" value="1"/>
</dbReference>
<evidence type="ECO:0000256" key="2">
    <source>
        <dbReference type="ARBA" id="ARBA00001974"/>
    </source>
</evidence>
<dbReference type="SUPFAM" id="SSF48173">
    <property type="entry name" value="Cryptochrome/photolyase FAD-binding domain"/>
    <property type="match status" value="1"/>
</dbReference>
<dbReference type="PANTHER" id="PTHR11455">
    <property type="entry name" value="CRYPTOCHROME"/>
    <property type="match status" value="1"/>
</dbReference>
<dbReference type="InterPro" id="IPR018394">
    <property type="entry name" value="DNA_photolyase_1_CS_C"/>
</dbReference>
<dbReference type="Gene3D" id="3.40.50.620">
    <property type="entry name" value="HUPs"/>
    <property type="match status" value="1"/>
</dbReference>
<dbReference type="PROSITE" id="PS51645">
    <property type="entry name" value="PHR_CRY_ALPHA_BETA"/>
    <property type="match status" value="1"/>
</dbReference>
<proteinExistence type="inferred from homology"/>
<dbReference type="EMBL" id="AQPF01000001">
    <property type="protein sequence ID" value="KAF0808339.1"/>
    <property type="molecule type" value="Genomic_DNA"/>
</dbReference>
<keyword evidence="5 7" id="KW-0274">FAD</keyword>
<dbReference type="InterPro" id="IPR005101">
    <property type="entry name" value="Cryptochr/Photolyase_FAD-bd"/>
</dbReference>
<comment type="cofactor">
    <cofactor evidence="1">
        <name>(6R)-5,10-methylene-5,6,7,8-tetrahydrofolate</name>
        <dbReference type="ChEBI" id="CHEBI:15636"/>
    </cofactor>
</comment>
<dbReference type="InterPro" id="IPR036155">
    <property type="entry name" value="Crypto/Photolyase_N_sf"/>
</dbReference>
<dbReference type="InterPro" id="IPR002081">
    <property type="entry name" value="Cryptochrome/DNA_photolyase_1"/>
</dbReference>
<dbReference type="InterPro" id="IPR036134">
    <property type="entry name" value="Crypto/Photolyase_FAD-like_sf"/>
</dbReference>